<sequence length="691" mass="75568">MMVPATPSSEERDSGSHYPLDGVYQDWDNMAEVRKRIRWNKNLIQHVDPQTSQPTNEYVEKTLANLRENRVQLKPMFHRTRAHQLQLPMIDGVIEEIRNLYMASKITVSYDFLYQQAWADDEALREVAADLGIEIQLVKRKRNCSLGQAYPIMDDSQWDDRPVATPQSSELAPPNAVAPPAEPVAPEHAVAGEPAAPTHVAAEGASAEKPVLPEPAPAEAEVAGGEGGRQTMLEELAVEVLESSPEPEHHDDDASMAVKLVEVLEEIERLSLSAAPALEVKEVNGSELVGKPLAEPAAEHVEGPGDKGSPPTHVMESLPTGDNTDTQVPISPASYEHTASMKAMLKNEDEKLAALQKGKAEAPLQPERASSSGGPIQRAKTKLYVSSPKSGAPKTKGRACAQKKKEVLEAVTRKAAGKSAKKKEAPPPELFDHYVACVTEACKDCVESECNHPDFDLTVPHDSFKISPYWTRGHVGVKASNDLLAESATKAKKKSGKNTESSKKVPKSRNVRQIANFSEPGCVYINYAMGQVMVRVRHVHGKKSFAGRRSTGAGGAFIFLVLLVAWTTNLPSLDKVNYLEVFAGVGNVFSEVRAASYTGVACELDFGESFGFEKSKNPFNFLDNAGYALLIWLVLNCEEDRFWAMFANPCSSWVHLNAGTSRRSILNPCGDERHKYIRDANCLASRTLSQS</sequence>
<protein>
    <submittedName>
        <fullName evidence="2">Uncharacterized protein</fullName>
    </submittedName>
</protein>
<feature type="region of interest" description="Disordered" evidence="1">
    <location>
        <begin position="356"/>
        <end position="377"/>
    </location>
</feature>
<evidence type="ECO:0000313" key="2">
    <source>
        <dbReference type="EMBL" id="CAK8997550.1"/>
    </source>
</evidence>
<feature type="region of interest" description="Disordered" evidence="1">
    <location>
        <begin position="152"/>
        <end position="184"/>
    </location>
</feature>
<proteinExistence type="predicted"/>
<keyword evidence="3" id="KW-1185">Reference proteome</keyword>
<organism evidence="2 3">
    <name type="scientific">Durusdinium trenchii</name>
    <dbReference type="NCBI Taxonomy" id="1381693"/>
    <lineage>
        <taxon>Eukaryota</taxon>
        <taxon>Sar</taxon>
        <taxon>Alveolata</taxon>
        <taxon>Dinophyceae</taxon>
        <taxon>Suessiales</taxon>
        <taxon>Symbiodiniaceae</taxon>
        <taxon>Durusdinium</taxon>
    </lineage>
</organism>
<name>A0ABP0I871_9DINO</name>
<gene>
    <name evidence="2" type="ORF">CCMP2556_LOCUS4895</name>
</gene>
<dbReference type="EMBL" id="CAXAMN010002058">
    <property type="protein sequence ID" value="CAK8997550.1"/>
    <property type="molecule type" value="Genomic_DNA"/>
</dbReference>
<feature type="region of interest" description="Disordered" evidence="1">
    <location>
        <begin position="488"/>
        <end position="508"/>
    </location>
</feature>
<comment type="caution">
    <text evidence="2">The sequence shown here is derived from an EMBL/GenBank/DDBJ whole genome shotgun (WGS) entry which is preliminary data.</text>
</comment>
<evidence type="ECO:0000313" key="3">
    <source>
        <dbReference type="Proteomes" id="UP001642484"/>
    </source>
</evidence>
<reference evidence="2 3" key="1">
    <citation type="submission" date="2024-02" db="EMBL/GenBank/DDBJ databases">
        <authorList>
            <person name="Chen Y."/>
            <person name="Shah S."/>
            <person name="Dougan E. K."/>
            <person name="Thang M."/>
            <person name="Chan C."/>
        </authorList>
    </citation>
    <scope>NUCLEOTIDE SEQUENCE [LARGE SCALE GENOMIC DNA]</scope>
</reference>
<feature type="region of interest" description="Disordered" evidence="1">
    <location>
        <begin position="297"/>
        <end position="327"/>
    </location>
</feature>
<evidence type="ECO:0000256" key="1">
    <source>
        <dbReference type="SAM" id="MobiDB-lite"/>
    </source>
</evidence>
<dbReference type="Proteomes" id="UP001642484">
    <property type="component" value="Unassembled WGS sequence"/>
</dbReference>
<feature type="region of interest" description="Disordered" evidence="1">
    <location>
        <begin position="197"/>
        <end position="227"/>
    </location>
</feature>
<accession>A0ABP0I871</accession>